<evidence type="ECO:0000256" key="2">
    <source>
        <dbReference type="ARBA" id="ARBA00022679"/>
    </source>
</evidence>
<keyword evidence="2 8" id="KW-0808">Transferase</keyword>
<reference evidence="11 13" key="1">
    <citation type="submission" date="2018-08" db="EMBL/GenBank/DDBJ databases">
        <title>The first complete genome of Treponema rectale (CHPAT), a commensal spirochete of the bovine rectum.</title>
        <authorList>
            <person name="Staton G.J."/>
            <person name="Clegg S.R."/>
            <person name="Carter S.D."/>
            <person name="Radford A.D."/>
            <person name="Darby A."/>
            <person name="Hall N."/>
            <person name="Birtles R.J."/>
            <person name="Evans N.J."/>
        </authorList>
    </citation>
    <scope>NUCLEOTIDE SEQUENCE [LARGE SCALE GENOMIC DNA]</scope>
    <source>
        <strain evidence="11 13">CHPA</strain>
    </source>
</reference>
<proteinExistence type="inferred from homology"/>
<evidence type="ECO:0000256" key="7">
    <source>
        <dbReference type="ARBA" id="ARBA00023160"/>
    </source>
</evidence>
<dbReference type="Pfam" id="PF01648">
    <property type="entry name" value="ACPS"/>
    <property type="match status" value="1"/>
</dbReference>
<dbReference type="AlphaFoldDB" id="A0A840SBK1"/>
<comment type="subcellular location">
    <subcellularLocation>
        <location evidence="8">Cytoplasm</location>
    </subcellularLocation>
</comment>
<keyword evidence="4 8" id="KW-0276">Fatty acid metabolism</keyword>
<evidence type="ECO:0000256" key="8">
    <source>
        <dbReference type="HAMAP-Rule" id="MF_00101"/>
    </source>
</evidence>
<evidence type="ECO:0000256" key="1">
    <source>
        <dbReference type="ARBA" id="ARBA00022516"/>
    </source>
</evidence>
<evidence type="ECO:0000256" key="3">
    <source>
        <dbReference type="ARBA" id="ARBA00022723"/>
    </source>
</evidence>
<dbReference type="GO" id="GO:0008897">
    <property type="term" value="F:holo-[acyl-carrier-protein] synthase activity"/>
    <property type="evidence" value="ECO:0007669"/>
    <property type="project" value="UniProtKB-UniRule"/>
</dbReference>
<keyword evidence="12" id="KW-1185">Reference proteome</keyword>
<evidence type="ECO:0000313" key="13">
    <source>
        <dbReference type="Proteomes" id="UP000593591"/>
    </source>
</evidence>
<feature type="domain" description="4'-phosphopantetheinyl transferase" evidence="9">
    <location>
        <begin position="4"/>
        <end position="121"/>
    </location>
</feature>
<evidence type="ECO:0000313" key="11">
    <source>
        <dbReference type="EMBL" id="QOS40092.1"/>
    </source>
</evidence>
<dbReference type="KEGG" id="trc:DYE49_06330"/>
<dbReference type="EC" id="2.7.8.7" evidence="8"/>
<evidence type="ECO:0000256" key="6">
    <source>
        <dbReference type="ARBA" id="ARBA00023098"/>
    </source>
</evidence>
<dbReference type="EMBL" id="CP031517">
    <property type="protein sequence ID" value="QOS40092.1"/>
    <property type="molecule type" value="Genomic_DNA"/>
</dbReference>
<comment type="function">
    <text evidence="8">Transfers the 4'-phosphopantetheine moiety from coenzyme A to a Ser of acyl-carrier-protein.</text>
</comment>
<dbReference type="InterPro" id="IPR002582">
    <property type="entry name" value="ACPS"/>
</dbReference>
<keyword evidence="7 8" id="KW-0275">Fatty acid biosynthesis</keyword>
<keyword evidence="6 8" id="KW-0443">Lipid metabolism</keyword>
<feature type="binding site" evidence="8">
    <location>
        <position position="8"/>
    </location>
    <ligand>
        <name>Mg(2+)</name>
        <dbReference type="ChEBI" id="CHEBI:18420"/>
    </ligand>
</feature>
<keyword evidence="1 8" id="KW-0444">Lipid biosynthesis</keyword>
<gene>
    <name evidence="8 11" type="primary">acpS</name>
    <name evidence="11" type="ORF">DYE49_06330</name>
    <name evidence="10" type="ORF">HNP77_000548</name>
</gene>
<accession>A0A840SBK1</accession>
<evidence type="ECO:0000313" key="12">
    <source>
        <dbReference type="Proteomes" id="UP000578697"/>
    </source>
</evidence>
<sequence length="128" mass="14640">MIFGIGTDIVETRRLEKWIEKSLIRRFFNEKEIAVLNENSSMQRKCEYYASRFAAKEAFSKALGTGLSGFDLKDVYTIIDETGKPALALEGRALQRVKELCGKNFVLHLSLTHEKEYALAFVVMEKLD</sequence>
<evidence type="ECO:0000313" key="10">
    <source>
        <dbReference type="EMBL" id="MBB5218204.1"/>
    </source>
</evidence>
<dbReference type="NCBIfam" id="TIGR00556">
    <property type="entry name" value="pantethn_trn"/>
    <property type="match status" value="1"/>
</dbReference>
<dbReference type="Gene3D" id="3.90.470.20">
    <property type="entry name" value="4'-phosphopantetheinyl transferase domain"/>
    <property type="match status" value="1"/>
</dbReference>
<keyword evidence="3 8" id="KW-0479">Metal-binding</keyword>
<feature type="binding site" evidence="8">
    <location>
        <position position="57"/>
    </location>
    <ligand>
        <name>Mg(2+)</name>
        <dbReference type="ChEBI" id="CHEBI:18420"/>
    </ligand>
</feature>
<dbReference type="EMBL" id="JACHFR010000001">
    <property type="protein sequence ID" value="MBB5218204.1"/>
    <property type="molecule type" value="Genomic_DNA"/>
</dbReference>
<reference evidence="10 12" key="2">
    <citation type="submission" date="2020-08" db="EMBL/GenBank/DDBJ databases">
        <title>Genomic Encyclopedia of Type Strains, Phase IV (KMG-IV): sequencing the most valuable type-strain genomes for metagenomic binning, comparative biology and taxonomic classification.</title>
        <authorList>
            <person name="Goeker M."/>
        </authorList>
    </citation>
    <scope>NUCLEOTIDE SEQUENCE [LARGE SCALE GENOMIC DNA]</scope>
    <source>
        <strain evidence="10 12">DSM 103679</strain>
    </source>
</reference>
<comment type="catalytic activity">
    <reaction evidence="8">
        <text>apo-[ACP] + CoA = holo-[ACP] + adenosine 3',5'-bisphosphate + H(+)</text>
        <dbReference type="Rhea" id="RHEA:12068"/>
        <dbReference type="Rhea" id="RHEA-COMP:9685"/>
        <dbReference type="Rhea" id="RHEA-COMP:9690"/>
        <dbReference type="ChEBI" id="CHEBI:15378"/>
        <dbReference type="ChEBI" id="CHEBI:29999"/>
        <dbReference type="ChEBI" id="CHEBI:57287"/>
        <dbReference type="ChEBI" id="CHEBI:58343"/>
        <dbReference type="ChEBI" id="CHEBI:64479"/>
        <dbReference type="EC" id="2.7.8.7"/>
    </reaction>
</comment>
<comment type="cofactor">
    <cofactor evidence="8">
        <name>Mg(2+)</name>
        <dbReference type="ChEBI" id="CHEBI:18420"/>
    </cofactor>
</comment>
<dbReference type="RefSeq" id="WP_184651630.1">
    <property type="nucleotide sequence ID" value="NZ_JACHFR010000001.1"/>
</dbReference>
<comment type="similarity">
    <text evidence="8">Belongs to the P-Pant transferase superfamily. AcpS family.</text>
</comment>
<name>A0A840SBK1_9SPIR</name>
<keyword evidence="8" id="KW-0963">Cytoplasm</keyword>
<dbReference type="Proteomes" id="UP000593591">
    <property type="component" value="Chromosome"/>
</dbReference>
<evidence type="ECO:0000256" key="4">
    <source>
        <dbReference type="ARBA" id="ARBA00022832"/>
    </source>
</evidence>
<protein>
    <recommendedName>
        <fullName evidence="8">Holo-[acyl-carrier-protein] synthase</fullName>
        <shortName evidence="8">Holo-ACP synthase</shortName>
        <ecNumber evidence="8">2.7.8.7</ecNumber>
    </recommendedName>
    <alternativeName>
        <fullName evidence="8">4'-phosphopantetheinyl transferase AcpS</fullName>
    </alternativeName>
</protein>
<dbReference type="HAMAP" id="MF_00101">
    <property type="entry name" value="AcpS"/>
    <property type="match status" value="1"/>
</dbReference>
<dbReference type="InterPro" id="IPR008278">
    <property type="entry name" value="4-PPantetheinyl_Trfase_dom"/>
</dbReference>
<evidence type="ECO:0000259" key="9">
    <source>
        <dbReference type="Pfam" id="PF01648"/>
    </source>
</evidence>
<dbReference type="InterPro" id="IPR037143">
    <property type="entry name" value="4-PPantetheinyl_Trfase_dom_sf"/>
</dbReference>
<dbReference type="SUPFAM" id="SSF56214">
    <property type="entry name" value="4'-phosphopantetheinyl transferase"/>
    <property type="match status" value="1"/>
</dbReference>
<dbReference type="GO" id="GO:0000287">
    <property type="term" value="F:magnesium ion binding"/>
    <property type="evidence" value="ECO:0007669"/>
    <property type="project" value="UniProtKB-UniRule"/>
</dbReference>
<dbReference type="GO" id="GO:0005737">
    <property type="term" value="C:cytoplasm"/>
    <property type="evidence" value="ECO:0007669"/>
    <property type="project" value="UniProtKB-SubCell"/>
</dbReference>
<dbReference type="NCBIfam" id="TIGR00516">
    <property type="entry name" value="acpS"/>
    <property type="match status" value="1"/>
</dbReference>
<evidence type="ECO:0000256" key="5">
    <source>
        <dbReference type="ARBA" id="ARBA00022842"/>
    </source>
</evidence>
<organism evidence="10 12">
    <name type="scientific">Treponema rectale</name>
    <dbReference type="NCBI Taxonomy" id="744512"/>
    <lineage>
        <taxon>Bacteria</taxon>
        <taxon>Pseudomonadati</taxon>
        <taxon>Spirochaetota</taxon>
        <taxon>Spirochaetia</taxon>
        <taxon>Spirochaetales</taxon>
        <taxon>Treponemataceae</taxon>
        <taxon>Treponema</taxon>
    </lineage>
</organism>
<dbReference type="GO" id="GO:0006633">
    <property type="term" value="P:fatty acid biosynthetic process"/>
    <property type="evidence" value="ECO:0007669"/>
    <property type="project" value="UniProtKB-UniRule"/>
</dbReference>
<dbReference type="Proteomes" id="UP000578697">
    <property type="component" value="Unassembled WGS sequence"/>
</dbReference>
<keyword evidence="5 8" id="KW-0460">Magnesium</keyword>
<dbReference type="InterPro" id="IPR004568">
    <property type="entry name" value="Ppantetheine-prot_Trfase_dom"/>
</dbReference>